<dbReference type="NCBIfam" id="NF004855">
    <property type="entry name" value="PRK06208.1"/>
    <property type="match status" value="1"/>
</dbReference>
<dbReference type="GO" id="GO:0051015">
    <property type="term" value="F:actin filament binding"/>
    <property type="evidence" value="ECO:0007669"/>
    <property type="project" value="TreeGrafter"/>
</dbReference>
<gene>
    <name evidence="4" type="ORF">FXN63_24410</name>
</gene>
<accession>A0A5C0B3X1</accession>
<evidence type="ECO:0000256" key="1">
    <source>
        <dbReference type="ARBA" id="ARBA00037961"/>
    </source>
</evidence>
<dbReference type="PANTHER" id="PTHR10672">
    <property type="entry name" value="ADDUCIN"/>
    <property type="match status" value="1"/>
</dbReference>
<dbReference type="InterPro" id="IPR051017">
    <property type="entry name" value="Aldolase-II_Adducin_sf"/>
</dbReference>
<proteinExistence type="inferred from homology"/>
<dbReference type="InterPro" id="IPR036409">
    <property type="entry name" value="Aldolase_II/adducin_N_sf"/>
</dbReference>
<dbReference type="OrthoDB" id="3729465at2"/>
<feature type="region of interest" description="Disordered" evidence="2">
    <location>
        <begin position="1"/>
        <end position="26"/>
    </location>
</feature>
<comment type="similarity">
    <text evidence="1">Belongs to the aldolase class II family.</text>
</comment>
<dbReference type="KEGG" id="pacr:FXN63_24410"/>
<dbReference type="Proteomes" id="UP000325161">
    <property type="component" value="Chromosome"/>
</dbReference>
<dbReference type="AlphaFoldDB" id="A0A5C0B3X1"/>
<name>A0A5C0B3X1_9BURK</name>
<dbReference type="GO" id="GO:0005856">
    <property type="term" value="C:cytoskeleton"/>
    <property type="evidence" value="ECO:0007669"/>
    <property type="project" value="TreeGrafter"/>
</dbReference>
<dbReference type="RefSeq" id="WP_148818105.1">
    <property type="nucleotide sequence ID" value="NZ_CP043046.1"/>
</dbReference>
<keyword evidence="5" id="KW-1185">Reference proteome</keyword>
<evidence type="ECO:0000313" key="5">
    <source>
        <dbReference type="Proteomes" id="UP000325161"/>
    </source>
</evidence>
<dbReference type="InterPro" id="IPR001303">
    <property type="entry name" value="Aldolase_II/adducin_N"/>
</dbReference>
<dbReference type="SUPFAM" id="SSF53639">
    <property type="entry name" value="AraD/HMP-PK domain-like"/>
    <property type="match status" value="1"/>
</dbReference>
<evidence type="ECO:0000313" key="4">
    <source>
        <dbReference type="EMBL" id="QEI08634.1"/>
    </source>
</evidence>
<sequence length="289" mass="31954">MLDTLDRPATQPNPLLETATPDGKPRVSIYQPEQAGLIFPDIPSFATHAEERLYRQKHLVAACRAFAQHGLDYGFAGHLTVRDPEHPHLYWTNPMAVHFSQVKLSNLILADHDGRVVEGKYAINRAGFVLHAAVHEEHPDIVAMCHAHTVYGTAWASTGRPLPPVSQDAAVFFEDHVVITAEAGAVAVETKAGHSVASAFGKNRAAIHQNHGLLTASRHSIDEAAFWFIALERCCQVQLLIEASGITPQLVPPERARYSRENVGNEFIGWLHFQPIYDQLVATQPDMFD</sequence>
<dbReference type="PANTHER" id="PTHR10672:SF39">
    <property type="entry name" value="CLASS II ALDOLASE_ADDUCIN N-TERMINAL DOMAIN-CONTAINING PROTEIN"/>
    <property type="match status" value="1"/>
</dbReference>
<dbReference type="SMART" id="SM01007">
    <property type="entry name" value="Aldolase_II"/>
    <property type="match status" value="1"/>
</dbReference>
<protein>
    <submittedName>
        <fullName evidence="4">Class II aldolase/adducin family protein</fullName>
    </submittedName>
</protein>
<dbReference type="Pfam" id="PF00596">
    <property type="entry name" value="Aldolase_II"/>
    <property type="match status" value="1"/>
</dbReference>
<dbReference type="EMBL" id="CP043046">
    <property type="protein sequence ID" value="QEI08634.1"/>
    <property type="molecule type" value="Genomic_DNA"/>
</dbReference>
<organism evidence="4 5">
    <name type="scientific">Pigmentiphaga aceris</name>
    <dbReference type="NCBI Taxonomy" id="1940612"/>
    <lineage>
        <taxon>Bacteria</taxon>
        <taxon>Pseudomonadati</taxon>
        <taxon>Pseudomonadota</taxon>
        <taxon>Betaproteobacteria</taxon>
        <taxon>Burkholderiales</taxon>
        <taxon>Alcaligenaceae</taxon>
        <taxon>Pigmentiphaga</taxon>
    </lineage>
</organism>
<reference evidence="4 5" key="1">
    <citation type="submission" date="2019-08" db="EMBL/GenBank/DDBJ databases">
        <title>Amphibian skin-associated Pigmentiphaga: genome sequence and occurrence across geography and hosts.</title>
        <authorList>
            <person name="Bletz M.C."/>
            <person name="Bunk B."/>
            <person name="Sproeer C."/>
            <person name="Biwer P."/>
            <person name="Reiter S."/>
            <person name="Rabemananjara F.C.E."/>
            <person name="Schulz S."/>
            <person name="Overmann J."/>
            <person name="Vences M."/>
        </authorList>
    </citation>
    <scope>NUCLEOTIDE SEQUENCE [LARGE SCALE GENOMIC DNA]</scope>
    <source>
        <strain evidence="4 5">Mada1488</strain>
    </source>
</reference>
<evidence type="ECO:0000259" key="3">
    <source>
        <dbReference type="SMART" id="SM01007"/>
    </source>
</evidence>
<evidence type="ECO:0000256" key="2">
    <source>
        <dbReference type="SAM" id="MobiDB-lite"/>
    </source>
</evidence>
<dbReference type="FunFam" id="3.40.225.10:FF:000009">
    <property type="entry name" value="Class II aldolase/adducin N-terminal"/>
    <property type="match status" value="1"/>
</dbReference>
<dbReference type="Gene3D" id="3.40.225.10">
    <property type="entry name" value="Class II aldolase/adducin N-terminal domain"/>
    <property type="match status" value="1"/>
</dbReference>
<feature type="domain" description="Class II aldolase/adducin N-terminal" evidence="3">
    <location>
        <begin position="57"/>
        <end position="239"/>
    </location>
</feature>